<proteinExistence type="predicted"/>
<keyword evidence="4" id="KW-1185">Reference proteome</keyword>
<evidence type="ECO:0000313" key="4">
    <source>
        <dbReference type="Proteomes" id="UP000187203"/>
    </source>
</evidence>
<keyword evidence="2" id="KW-0812">Transmembrane</keyword>
<dbReference type="EMBL" id="AWUE01015419">
    <property type="protein sequence ID" value="OMO97736.1"/>
    <property type="molecule type" value="Genomic_DNA"/>
</dbReference>
<dbReference type="Proteomes" id="UP000187203">
    <property type="component" value="Unassembled WGS sequence"/>
</dbReference>
<sequence>MEAQLEQQLPKKHVWVERNEEDYEEEEEIGVNLVSRKSKLSNNGGLGITSATTNEPAALVSNEETASEEGGGDKSGRNEELGEKNEEDKVLKVEGNGVSNSVYFDKLEGSESINGVSEMQSEIPKSLSTENNHQRVENAEDQNLVGLSPAPVEHFHETKVDANGDSIGEIEEDLLDFDVERVVEKQNTHELFCPNCKLCITRTVILRRRKPKIPIRSKSKRGKKLDPIPDSAADAHSGDLPEIDSNVSPTTPAPSVDNTNTEEREAFSCLSCFSIFIPIGNGCFKIFQIFRGKQNENTQSQQEISPGEGTQGLPETSTQSQQEISPGEGTQGLPETSTQSPQDMLPSENTQSPPMTSHDENKHGLEQISQNGNAQSSQNISHNEDTQSPQSHNENKQGLHSIIQNESKPSPQKVSAAKPNWIFSVFGFHKSEEAVEKVQASHGSSVQDAAVPHISTSDREPVDDVVMKPNKPGISDIFSSTNGSVVNKVTVPAREKKPYAGILKGNAGDNETPDLEQGLLEPSSSPRTDVAPSSQSRTENEGRGVGAGEAHEWEILKSIVYGGLLELITSLSIVSSAAGAGADTLKVLAIGAANLFSGLIIIFHNLRELKKEQPRGASTEINDEEDRYQALLGRRQNFVLHATVAILSYIVFGLVPPVVYGFSFRQSDDKDFKLAAVAGASLFCIILLALGKGHVRRPNRTYLRSLSYYITLAITASGISYVAGELFKRLLEHLGLFESSSAVSNVTLLGTMPFDVGRALY</sequence>
<feature type="region of interest" description="Disordered" evidence="1">
    <location>
        <begin position="211"/>
        <end position="259"/>
    </location>
</feature>
<feature type="compositionally biased region" description="Polar residues" evidence="1">
    <location>
        <begin position="333"/>
        <end position="355"/>
    </location>
</feature>
<comment type="caution">
    <text evidence="3">The sequence shown here is derived from an EMBL/GenBank/DDBJ whole genome shotgun (WGS) entry which is preliminary data.</text>
</comment>
<feature type="transmembrane region" description="Helical" evidence="2">
    <location>
        <begin position="638"/>
        <end position="660"/>
    </location>
</feature>
<dbReference type="InterPro" id="IPR052843">
    <property type="entry name" value="ER_body_metal_sequester"/>
</dbReference>
<dbReference type="STRING" id="93759.A0A1R3JSB4"/>
<evidence type="ECO:0000256" key="2">
    <source>
        <dbReference type="SAM" id="Phobius"/>
    </source>
</evidence>
<evidence type="ECO:0000256" key="1">
    <source>
        <dbReference type="SAM" id="MobiDB-lite"/>
    </source>
</evidence>
<feature type="compositionally biased region" description="Polar residues" evidence="1">
    <location>
        <begin position="522"/>
        <end position="537"/>
    </location>
</feature>
<keyword evidence="2" id="KW-1133">Transmembrane helix</keyword>
<dbReference type="PANTHER" id="PTHR38937:SF2">
    <property type="entry name" value="MEMBRANE PROTEIN OF ER BODY-LIKE PROTEIN ISOFORM X1"/>
    <property type="match status" value="1"/>
</dbReference>
<feature type="transmembrane region" description="Helical" evidence="2">
    <location>
        <begin position="702"/>
        <end position="723"/>
    </location>
</feature>
<feature type="transmembrane region" description="Helical" evidence="2">
    <location>
        <begin position="587"/>
        <end position="606"/>
    </location>
</feature>
<keyword evidence="2" id="KW-0472">Membrane</keyword>
<feature type="region of interest" description="Disordered" evidence="1">
    <location>
        <begin position="38"/>
        <end position="93"/>
    </location>
</feature>
<evidence type="ECO:0000313" key="3">
    <source>
        <dbReference type="EMBL" id="OMO97736.1"/>
    </source>
</evidence>
<feature type="compositionally biased region" description="Basic and acidic residues" evidence="1">
    <location>
        <begin position="71"/>
        <end position="92"/>
    </location>
</feature>
<feature type="transmembrane region" description="Helical" evidence="2">
    <location>
        <begin position="672"/>
        <end position="690"/>
    </location>
</feature>
<accession>A0A1R3JSB4</accession>
<reference evidence="4" key="1">
    <citation type="submission" date="2013-09" db="EMBL/GenBank/DDBJ databases">
        <title>Corchorus olitorius genome sequencing.</title>
        <authorList>
            <person name="Alam M."/>
            <person name="Haque M.S."/>
            <person name="Islam M.S."/>
            <person name="Emdad E.M."/>
            <person name="Islam M.M."/>
            <person name="Ahmed B."/>
            <person name="Halim A."/>
            <person name="Hossen Q.M.M."/>
            <person name="Hossain M.Z."/>
            <person name="Ahmed R."/>
            <person name="Khan M.M."/>
            <person name="Islam R."/>
            <person name="Rashid M.M."/>
            <person name="Khan S.A."/>
            <person name="Rahman M.S."/>
            <person name="Alam M."/>
            <person name="Yahiya A.S."/>
            <person name="Khan M.S."/>
            <person name="Azam M.S."/>
            <person name="Haque T."/>
            <person name="Lashkar M.Z.H."/>
            <person name="Akhand A.I."/>
            <person name="Morshed G."/>
            <person name="Roy S."/>
            <person name="Uddin K.S."/>
            <person name="Rabeya T."/>
            <person name="Hossain A.S."/>
            <person name="Chowdhury A."/>
            <person name="Snigdha A.R."/>
            <person name="Mortoza M.S."/>
            <person name="Matin S.A."/>
            <person name="Hoque S.M.E."/>
            <person name="Islam M.K."/>
            <person name="Roy D.K."/>
            <person name="Haider R."/>
            <person name="Moosa M.M."/>
            <person name="Elias S.M."/>
            <person name="Hasan A.M."/>
            <person name="Jahan S."/>
            <person name="Shafiuddin M."/>
            <person name="Mahmood N."/>
            <person name="Shommy N.S."/>
        </authorList>
    </citation>
    <scope>NUCLEOTIDE SEQUENCE [LARGE SCALE GENOMIC DNA]</scope>
    <source>
        <strain evidence="4">cv. O-4</strain>
    </source>
</reference>
<feature type="compositionally biased region" description="Polar residues" evidence="1">
    <location>
        <begin position="313"/>
        <end position="324"/>
    </location>
</feature>
<feature type="region of interest" description="Disordered" evidence="1">
    <location>
        <begin position="297"/>
        <end position="398"/>
    </location>
</feature>
<name>A0A1R3JSB4_9ROSI</name>
<feature type="compositionally biased region" description="Polar residues" evidence="1">
    <location>
        <begin position="367"/>
        <end position="398"/>
    </location>
</feature>
<evidence type="ECO:0008006" key="5">
    <source>
        <dbReference type="Google" id="ProtNLM"/>
    </source>
</evidence>
<feature type="region of interest" description="Disordered" evidence="1">
    <location>
        <begin position="500"/>
        <end position="546"/>
    </location>
</feature>
<dbReference type="PANTHER" id="PTHR38937">
    <property type="entry name" value="MEMBRANE PROTEIN OF ER BODY-LIKE PROTEIN"/>
    <property type="match status" value="1"/>
</dbReference>
<dbReference type="AlphaFoldDB" id="A0A1R3JSB4"/>
<feature type="compositionally biased region" description="Basic residues" evidence="1">
    <location>
        <begin position="211"/>
        <end position="223"/>
    </location>
</feature>
<protein>
    <recommendedName>
        <fullName evidence="5">Membrane protein of ER body-like protein</fullName>
    </recommendedName>
</protein>
<gene>
    <name evidence="3" type="ORF">COLO4_14404</name>
</gene>
<dbReference type="OrthoDB" id="1924921at2759"/>
<organism evidence="3 4">
    <name type="scientific">Corchorus olitorius</name>
    <dbReference type="NCBI Taxonomy" id="93759"/>
    <lineage>
        <taxon>Eukaryota</taxon>
        <taxon>Viridiplantae</taxon>
        <taxon>Streptophyta</taxon>
        <taxon>Embryophyta</taxon>
        <taxon>Tracheophyta</taxon>
        <taxon>Spermatophyta</taxon>
        <taxon>Magnoliopsida</taxon>
        <taxon>eudicotyledons</taxon>
        <taxon>Gunneridae</taxon>
        <taxon>Pentapetalae</taxon>
        <taxon>rosids</taxon>
        <taxon>malvids</taxon>
        <taxon>Malvales</taxon>
        <taxon>Malvaceae</taxon>
        <taxon>Grewioideae</taxon>
        <taxon>Apeibeae</taxon>
        <taxon>Corchorus</taxon>
    </lineage>
</organism>